<dbReference type="Proteomes" id="UP000216339">
    <property type="component" value="Unassembled WGS sequence"/>
</dbReference>
<gene>
    <name evidence="3" type="ORF">BSZ37_21240</name>
</gene>
<evidence type="ECO:0000259" key="2">
    <source>
        <dbReference type="Pfam" id="PF03724"/>
    </source>
</evidence>
<protein>
    <recommendedName>
        <fullName evidence="2">DUF306 domain-containing protein</fullName>
    </recommendedName>
</protein>
<dbReference type="InterPro" id="IPR038670">
    <property type="entry name" value="HslJ-like_sf"/>
</dbReference>
<dbReference type="OrthoDB" id="880459at2"/>
<dbReference type="InterPro" id="IPR039366">
    <property type="entry name" value="Pilotin"/>
</dbReference>
<dbReference type="InterPro" id="IPR005184">
    <property type="entry name" value="DUF306_Meta_HslJ"/>
</dbReference>
<dbReference type="AlphaFoldDB" id="A0A271ITD7"/>
<evidence type="ECO:0000313" key="3">
    <source>
        <dbReference type="EMBL" id="PAP74188.1"/>
    </source>
</evidence>
<dbReference type="Gene3D" id="2.40.128.270">
    <property type="match status" value="2"/>
</dbReference>
<proteinExistence type="predicted"/>
<dbReference type="PANTHER" id="PTHR35535:SF1">
    <property type="entry name" value="HEAT SHOCK PROTEIN HSLJ"/>
    <property type="match status" value="1"/>
</dbReference>
<feature type="domain" description="DUF306" evidence="2">
    <location>
        <begin position="257"/>
        <end position="359"/>
    </location>
</feature>
<dbReference type="RefSeq" id="WP_095512666.1">
    <property type="nucleotide sequence ID" value="NZ_MQWD01000010.1"/>
</dbReference>
<dbReference type="EMBL" id="MQWD01000010">
    <property type="protein sequence ID" value="PAP74188.1"/>
    <property type="molecule type" value="Genomic_DNA"/>
</dbReference>
<keyword evidence="4" id="KW-1185">Reference proteome</keyword>
<accession>A0A271ITD7</accession>
<feature type="domain" description="DUF306" evidence="2">
    <location>
        <begin position="32"/>
        <end position="123"/>
    </location>
</feature>
<dbReference type="Pfam" id="PF03724">
    <property type="entry name" value="META"/>
    <property type="match status" value="2"/>
</dbReference>
<feature type="signal peptide" evidence="1">
    <location>
        <begin position="1"/>
        <end position="18"/>
    </location>
</feature>
<name>A0A271ITD7_9BACT</name>
<feature type="chain" id="PRO_5011972843" description="DUF306 domain-containing protein" evidence="1">
    <location>
        <begin position="19"/>
        <end position="364"/>
    </location>
</feature>
<organism evidence="3 4">
    <name type="scientific">Rubrivirga marina</name>
    <dbReference type="NCBI Taxonomy" id="1196024"/>
    <lineage>
        <taxon>Bacteria</taxon>
        <taxon>Pseudomonadati</taxon>
        <taxon>Rhodothermota</taxon>
        <taxon>Rhodothermia</taxon>
        <taxon>Rhodothermales</taxon>
        <taxon>Rubricoccaceae</taxon>
        <taxon>Rubrivirga</taxon>
    </lineage>
</organism>
<comment type="caution">
    <text evidence="3">The sequence shown here is derived from an EMBL/GenBank/DDBJ whole genome shotgun (WGS) entry which is preliminary data.</text>
</comment>
<dbReference type="PROSITE" id="PS51257">
    <property type="entry name" value="PROKAR_LIPOPROTEIN"/>
    <property type="match status" value="1"/>
</dbReference>
<dbReference type="Pfam" id="PF09619">
    <property type="entry name" value="YscW"/>
    <property type="match status" value="1"/>
</dbReference>
<reference evidence="3 4" key="1">
    <citation type="submission" date="2016-11" db="EMBL/GenBank/DDBJ databases">
        <title>Study of marine rhodopsin-containing bacteria.</title>
        <authorList>
            <person name="Yoshizawa S."/>
            <person name="Kumagai Y."/>
            <person name="Kogure K."/>
        </authorList>
    </citation>
    <scope>NUCLEOTIDE SEQUENCE [LARGE SCALE GENOMIC DNA]</scope>
    <source>
        <strain evidence="3 4">SAORIC-28</strain>
    </source>
</reference>
<evidence type="ECO:0000256" key="1">
    <source>
        <dbReference type="SAM" id="SignalP"/>
    </source>
</evidence>
<evidence type="ECO:0000313" key="4">
    <source>
        <dbReference type="Proteomes" id="UP000216339"/>
    </source>
</evidence>
<dbReference type="InterPro" id="IPR053147">
    <property type="entry name" value="Hsp_HslJ-like"/>
</dbReference>
<sequence>MKPLLTLLLLGAVAAGCASSGHLGDATGAVGPTWTLVALGDDAPEAEATLTFGDDGRVFGTTGCNRYFGSYALADDGALTLTGVGSTRMACPPAEMAQEAQFFAALNGAQRVVVTGDRLALGTSGPPLTFRATPGASADATLTGTVTYRPRIALPPDAVLSVELLDVSRADAPSVTLAETRVGTDGAQVPLPFSLDYDSADVEPRNRYVVRAEIFDAVGVLLWTTDTAAPVLTQGAPRDGVEVVLAQVAEADPAGALVGRSWRLSEIREASGLTLSYEGEAPFTLSFGADGRYNGRADCNRYGGAFEAGPSGSLRLSQGLSTLAACPGPSVSEDFFEVLNDVDRYALADGRLTLSGPGGALVFE</sequence>
<keyword evidence="1" id="KW-0732">Signal</keyword>
<dbReference type="PANTHER" id="PTHR35535">
    <property type="entry name" value="HEAT SHOCK PROTEIN HSLJ"/>
    <property type="match status" value="1"/>
</dbReference>